<dbReference type="EMBL" id="AZBU02000006">
    <property type="protein sequence ID" value="TKR71739.1"/>
    <property type="molecule type" value="Genomic_DNA"/>
</dbReference>
<reference evidence="1 2" key="1">
    <citation type="journal article" date="2015" name="Genome Biol.">
        <title>Comparative genomics of Steinernema reveals deeply conserved gene regulatory networks.</title>
        <authorList>
            <person name="Dillman A.R."/>
            <person name="Macchietto M."/>
            <person name="Porter C.F."/>
            <person name="Rogers A."/>
            <person name="Williams B."/>
            <person name="Antoshechkin I."/>
            <person name="Lee M.M."/>
            <person name="Goodwin Z."/>
            <person name="Lu X."/>
            <person name="Lewis E.E."/>
            <person name="Goodrich-Blair H."/>
            <person name="Stock S.P."/>
            <person name="Adams B.J."/>
            <person name="Sternberg P.W."/>
            <person name="Mortazavi A."/>
        </authorList>
    </citation>
    <scope>NUCLEOTIDE SEQUENCE [LARGE SCALE GENOMIC DNA]</scope>
    <source>
        <strain evidence="1 2">ALL</strain>
    </source>
</reference>
<name>A0A4U5MPZ9_STECR</name>
<comment type="caution">
    <text evidence="1">The sequence shown here is derived from an EMBL/GenBank/DDBJ whole genome shotgun (WGS) entry which is preliminary data.</text>
</comment>
<organism evidence="1 2">
    <name type="scientific">Steinernema carpocapsae</name>
    <name type="common">Entomopathogenic nematode</name>
    <dbReference type="NCBI Taxonomy" id="34508"/>
    <lineage>
        <taxon>Eukaryota</taxon>
        <taxon>Metazoa</taxon>
        <taxon>Ecdysozoa</taxon>
        <taxon>Nematoda</taxon>
        <taxon>Chromadorea</taxon>
        <taxon>Rhabditida</taxon>
        <taxon>Tylenchina</taxon>
        <taxon>Panagrolaimomorpha</taxon>
        <taxon>Strongyloidoidea</taxon>
        <taxon>Steinernematidae</taxon>
        <taxon>Steinernema</taxon>
    </lineage>
</organism>
<dbReference type="AlphaFoldDB" id="A0A4U5MPZ9"/>
<proteinExistence type="predicted"/>
<protein>
    <submittedName>
        <fullName evidence="1">Uncharacterized protein</fullName>
    </submittedName>
</protein>
<dbReference type="Proteomes" id="UP000298663">
    <property type="component" value="Unassembled WGS sequence"/>
</dbReference>
<evidence type="ECO:0000313" key="1">
    <source>
        <dbReference type="EMBL" id="TKR71739.1"/>
    </source>
</evidence>
<sequence>MRATYSGDKKAICHKPRATNATTTHCSSKTTLLVTKRKAAEGIGSVARSLIAEVLLEFDFALLKALRLSQ</sequence>
<evidence type="ECO:0000313" key="2">
    <source>
        <dbReference type="Proteomes" id="UP000298663"/>
    </source>
</evidence>
<reference evidence="1 2" key="2">
    <citation type="journal article" date="2019" name="G3 (Bethesda)">
        <title>Hybrid Assembly of the Genome of the Entomopathogenic Nematode Steinernema carpocapsae Identifies the X-Chromosome.</title>
        <authorList>
            <person name="Serra L."/>
            <person name="Macchietto M."/>
            <person name="Macias-Munoz A."/>
            <person name="McGill C.J."/>
            <person name="Rodriguez I.M."/>
            <person name="Rodriguez B."/>
            <person name="Murad R."/>
            <person name="Mortazavi A."/>
        </authorList>
    </citation>
    <scope>NUCLEOTIDE SEQUENCE [LARGE SCALE GENOMIC DNA]</scope>
    <source>
        <strain evidence="1 2">ALL</strain>
    </source>
</reference>
<keyword evidence="2" id="KW-1185">Reference proteome</keyword>
<accession>A0A4U5MPZ9</accession>
<gene>
    <name evidence="1" type="ORF">L596_019288</name>
</gene>